<dbReference type="RefSeq" id="WP_008278764.1">
    <property type="nucleotide sequence ID" value="NZ_AAXW01000102.1"/>
</dbReference>
<dbReference type="AlphaFoldDB" id="A3IZE7"/>
<sequence length="1106" mass="126508">NVGRQLSQKLGIEFDDARTLHSLLKYRPGIDNKKNEERFLGRKLDPQQISELPDLIIVDEVSMVNEEMYDLLKELAQHSKKILLVGDNAQIRPVNEGRSKAFSDPTIKHRSQLTEVVRYSNQLGYLATALRTNQQQKKPLITSSSDQTVVGQNQQDWTNNILTHFTSEEFNKNPNYFQVYAYTNARVDELNNQIRQARFGNNAPEYVEGEIIVADDNGRDIDDTRSIYNGEELKVINANKLTSNLDENKFSTWLLTVQSVNDSSQTFDIKIIAKESQQAFSKKVKELDKAWKMETDRAKKREKYKKAQEFKQAYNYISYNYARTYHKAQGKTKTKVAIDQQNINDSFNKRIEQTKIEASRQDLIQQMQELTYVAATRASEQLFVYNNKAALILSQKPWYLPNEEWENSQSDINTNQKPELSSPDNSDQTSDVESNTNTNSYSSSSAIQIPPVPDEELEPADEDEYIPSIEELEDDYHTDFDPNDVPLPEDEYDDQIENDNSQTLDKNNIKPKPKVNSNHSSNKDNNQTSFIDISSKPVNMNYSLLLHGEDNKLPVDTTIDAMRGHGRTHTTRHFQPYKAYKFIEGDIAIAYSGNKENPDKQVAFLVGKQYQITDQMIRDPQYRQEWAEKEKHSVKELDKLTENKYKYEDNKGLWGLEITPLGDYKDGKIYSFDGEIDLTEDVVNKNYDQVLKQQSKVLPTFLEKSQTNNTSPKSQDNQDPLLDGSDIIKKILNKLADNSQNLEKLTEDSNQSETTVNIKIVFGRKTIFEGKSTDEEILLKGVSQEDLTYLEKALDLETGQTPSEFNRDLLIRFKGQEIFRLENGVVKLNHLQPQQIEIDIKTSEVKPNIKDIEQLDESETTVTTSSDIEETSEKELTNSNDIKDEITTEDKSQKFDSNNSNKSHYLETSANSTEENNVIEESEVKTNTENLVYNEKDNSEIENPELINSKSINSAQPESSNSSFQEVLDSLSTYLSPEFMPENIAIQQQRTEQVAPVLLALLQAKRLTDPDNFNWDENNKTLSYKGKQDIISWNGEQLSLTSHDGAVKMIAKADKTENQTKWKGQHLPLNSPGLSEKDVTKFTDYNLINSVKETLVNNSSNVSKVA</sequence>
<feature type="compositionally biased region" description="Polar residues" evidence="1">
    <location>
        <begin position="895"/>
        <end position="916"/>
    </location>
</feature>
<dbReference type="OrthoDB" id="9803432at2"/>
<dbReference type="eggNOG" id="COG0507">
    <property type="taxonomic scope" value="Bacteria"/>
</dbReference>
<feature type="compositionally biased region" description="Basic and acidic residues" evidence="1">
    <location>
        <begin position="871"/>
        <end position="894"/>
    </location>
</feature>
<evidence type="ECO:0000313" key="3">
    <source>
        <dbReference type="Proteomes" id="UP000003781"/>
    </source>
</evidence>
<feature type="compositionally biased region" description="Acidic residues" evidence="1">
    <location>
        <begin position="453"/>
        <end position="474"/>
    </location>
</feature>
<evidence type="ECO:0000256" key="1">
    <source>
        <dbReference type="SAM" id="MobiDB-lite"/>
    </source>
</evidence>
<feature type="compositionally biased region" description="Acidic residues" evidence="1">
    <location>
        <begin position="487"/>
        <end position="497"/>
    </location>
</feature>
<feature type="compositionally biased region" description="Polar residues" evidence="1">
    <location>
        <begin position="515"/>
        <end position="532"/>
    </location>
</feature>
<protein>
    <submittedName>
        <fullName evidence="2">Uncharacterized protein</fullName>
    </submittedName>
</protein>
<keyword evidence="3" id="KW-1185">Reference proteome</keyword>
<name>A3IZE7_9CHRO</name>
<feature type="region of interest" description="Disordered" evidence="1">
    <location>
        <begin position="857"/>
        <end position="944"/>
    </location>
</feature>
<feature type="region of interest" description="Disordered" evidence="1">
    <location>
        <begin position="407"/>
        <end position="532"/>
    </location>
</feature>
<feature type="compositionally biased region" description="Low complexity" evidence="1">
    <location>
        <begin position="434"/>
        <end position="445"/>
    </location>
</feature>
<reference evidence="2 3" key="1">
    <citation type="submission" date="2007-03" db="EMBL/GenBank/DDBJ databases">
        <authorList>
            <person name="Stal L."/>
            <person name="Ferriera S."/>
            <person name="Johnson J."/>
            <person name="Kravitz S."/>
            <person name="Beeson K."/>
            <person name="Sutton G."/>
            <person name="Rogers Y.-H."/>
            <person name="Friedman R."/>
            <person name="Frazier M."/>
            <person name="Venter J.C."/>
        </authorList>
    </citation>
    <scope>NUCLEOTIDE SEQUENCE [LARGE SCALE GENOMIC DNA]</scope>
    <source>
        <strain evidence="2 3">CCY0110</strain>
    </source>
</reference>
<comment type="caution">
    <text evidence="2">The sequence shown here is derived from an EMBL/GenBank/DDBJ whole genome shotgun (WGS) entry which is preliminary data.</text>
</comment>
<dbReference type="SUPFAM" id="SSF52540">
    <property type="entry name" value="P-loop containing nucleoside triphosphate hydrolases"/>
    <property type="match status" value="1"/>
</dbReference>
<dbReference type="InterPro" id="IPR027417">
    <property type="entry name" value="P-loop_NTPase"/>
</dbReference>
<gene>
    <name evidence="2" type="ORF">CY0110_14785</name>
</gene>
<dbReference type="Gene3D" id="3.40.50.300">
    <property type="entry name" value="P-loop containing nucleotide triphosphate hydrolases"/>
    <property type="match status" value="3"/>
</dbReference>
<evidence type="ECO:0000313" key="2">
    <source>
        <dbReference type="EMBL" id="EAZ88159.1"/>
    </source>
</evidence>
<feature type="compositionally biased region" description="Polar residues" evidence="1">
    <location>
        <begin position="407"/>
        <end position="433"/>
    </location>
</feature>
<dbReference type="Proteomes" id="UP000003781">
    <property type="component" value="Unassembled WGS sequence"/>
</dbReference>
<accession>A3IZE7</accession>
<dbReference type="eggNOG" id="COG0328">
    <property type="taxonomic scope" value="Bacteria"/>
</dbReference>
<proteinExistence type="predicted"/>
<dbReference type="Pfam" id="PF13604">
    <property type="entry name" value="AAA_30"/>
    <property type="match status" value="1"/>
</dbReference>
<feature type="non-terminal residue" evidence="2">
    <location>
        <position position="1"/>
    </location>
</feature>
<dbReference type="EMBL" id="AAXW01000102">
    <property type="protein sequence ID" value="EAZ88159.1"/>
    <property type="molecule type" value="Genomic_DNA"/>
</dbReference>
<organism evidence="2 3">
    <name type="scientific">Crocosphaera chwakensis CCY0110</name>
    <dbReference type="NCBI Taxonomy" id="391612"/>
    <lineage>
        <taxon>Bacteria</taxon>
        <taxon>Bacillati</taxon>
        <taxon>Cyanobacteriota</taxon>
        <taxon>Cyanophyceae</taxon>
        <taxon>Oscillatoriophycideae</taxon>
        <taxon>Chroococcales</taxon>
        <taxon>Aphanothecaceae</taxon>
        <taxon>Crocosphaera</taxon>
        <taxon>Crocosphaera chwakensis</taxon>
    </lineage>
</organism>